<accession>A0A7S0FIP4</accession>
<dbReference type="Pfam" id="PF13879">
    <property type="entry name" value="Hmw_CFAP97"/>
    <property type="match status" value="1"/>
</dbReference>
<dbReference type="InterPro" id="IPR029488">
    <property type="entry name" value="Hmw/CFAP97"/>
</dbReference>
<sequence length="362" mass="39937">MDRAPLCGNKVCAKRVEQRRLEMHRARLHNAKSCVDTSEPLVANMDHVRNNLKREQMLEERYTEIDRENRILLKKMTDIAKHQHIPQLSARQPGPQSLNREARKKELLRITKDNQSILKRIQQAQPVYNHVELEGTHRRNLSYLKNCSEFPLVLRSARGRPSELVPLAGAGAPQASRPASARSSKTAPAGEDASDPPSTCLEYVLKDGKMIGDTYYLIEMATDGRALYVSAYEGDTQTTLELTVEEKVHRKLFRETDGDYSLIAQQLTVDDDRLVLVEGGASLGELSAEAMCVRKARSGSAGSVVAEIDLGLSGDPQVRVRGLTASSGATTRQAWTSSGAEHASSRSERSPAALPTDRSARG</sequence>
<evidence type="ECO:0000313" key="3">
    <source>
        <dbReference type="EMBL" id="CAD8362810.1"/>
    </source>
</evidence>
<evidence type="ECO:0000256" key="2">
    <source>
        <dbReference type="SAM" id="MobiDB-lite"/>
    </source>
</evidence>
<dbReference type="EMBL" id="HBEG01026467">
    <property type="protein sequence ID" value="CAD8362810.1"/>
    <property type="molecule type" value="Transcribed_RNA"/>
</dbReference>
<reference evidence="3" key="1">
    <citation type="submission" date="2021-01" db="EMBL/GenBank/DDBJ databases">
        <authorList>
            <person name="Corre E."/>
            <person name="Pelletier E."/>
            <person name="Niang G."/>
            <person name="Scheremetjew M."/>
            <person name="Finn R."/>
            <person name="Kale V."/>
            <person name="Holt S."/>
            <person name="Cochrane G."/>
            <person name="Meng A."/>
            <person name="Brown T."/>
            <person name="Cohen L."/>
        </authorList>
    </citation>
    <scope>NUCLEOTIDE SEQUENCE</scope>
    <source>
        <strain evidence="3">Pbaha01</strain>
    </source>
</reference>
<dbReference type="PANTHER" id="PTHR33768">
    <property type="entry name" value="MIP11318P"/>
    <property type="match status" value="1"/>
</dbReference>
<proteinExistence type="inferred from homology"/>
<dbReference type="AlphaFoldDB" id="A0A7S0FIP4"/>
<feature type="compositionally biased region" description="Polar residues" evidence="2">
    <location>
        <begin position="324"/>
        <end position="339"/>
    </location>
</feature>
<protein>
    <submittedName>
        <fullName evidence="3">Uncharacterized protein</fullName>
    </submittedName>
</protein>
<organism evidence="3">
    <name type="scientific">Pyrodinium bahamense</name>
    <dbReference type="NCBI Taxonomy" id="73915"/>
    <lineage>
        <taxon>Eukaryota</taxon>
        <taxon>Sar</taxon>
        <taxon>Alveolata</taxon>
        <taxon>Dinophyceae</taxon>
        <taxon>Gonyaulacales</taxon>
        <taxon>Pyrocystaceae</taxon>
        <taxon>Pyrodinium</taxon>
    </lineage>
</organism>
<dbReference type="PANTHER" id="PTHR33768:SF3">
    <property type="entry name" value="MIP11318P"/>
    <property type="match status" value="1"/>
</dbReference>
<feature type="compositionally biased region" description="Low complexity" evidence="2">
    <location>
        <begin position="168"/>
        <end position="189"/>
    </location>
</feature>
<gene>
    <name evidence="3" type="ORF">PBAH0796_LOCUS16069</name>
</gene>
<evidence type="ECO:0000256" key="1">
    <source>
        <dbReference type="ARBA" id="ARBA00008315"/>
    </source>
</evidence>
<dbReference type="InterPro" id="IPR038792">
    <property type="entry name" value="CFAP97D1/2"/>
</dbReference>
<comment type="similarity">
    <text evidence="1">Belongs to the CFAP97 family.</text>
</comment>
<feature type="region of interest" description="Disordered" evidence="2">
    <location>
        <begin position="165"/>
        <end position="198"/>
    </location>
</feature>
<name>A0A7S0FIP4_9DINO</name>
<feature type="region of interest" description="Disordered" evidence="2">
    <location>
        <begin position="323"/>
        <end position="362"/>
    </location>
</feature>